<dbReference type="OrthoDB" id="5179393at2"/>
<accession>F8JYN0</accession>
<keyword evidence="3" id="KW-1185">Reference proteome</keyword>
<organism evidence="2 3">
    <name type="scientific">Streptantibioticus cattleyicolor (strain ATCC 35852 / DSM 46488 / JCM 4925 / NBRC 14057 / NRRL 8057)</name>
    <name type="common">Streptomyces cattleya</name>
    <dbReference type="NCBI Taxonomy" id="1003195"/>
    <lineage>
        <taxon>Bacteria</taxon>
        <taxon>Bacillati</taxon>
        <taxon>Actinomycetota</taxon>
        <taxon>Actinomycetes</taxon>
        <taxon>Kitasatosporales</taxon>
        <taxon>Streptomycetaceae</taxon>
        <taxon>Streptantibioticus</taxon>
    </lineage>
</organism>
<proteinExistence type="predicted"/>
<dbReference type="STRING" id="1003195.SCATT_48840"/>
<evidence type="ECO:0000313" key="2">
    <source>
        <dbReference type="EMBL" id="AEW97255.1"/>
    </source>
</evidence>
<dbReference type="eggNOG" id="COG1503">
    <property type="taxonomic scope" value="Bacteria"/>
</dbReference>
<dbReference type="Proteomes" id="UP000007842">
    <property type="component" value="Chromosome"/>
</dbReference>
<dbReference type="HOGENOM" id="CLU_054531_1_0_11"/>
<evidence type="ECO:0000313" key="3">
    <source>
        <dbReference type="Proteomes" id="UP000007842"/>
    </source>
</evidence>
<dbReference type="Gene3D" id="3.30.420.60">
    <property type="entry name" value="eRF1 domain 2"/>
    <property type="match status" value="1"/>
</dbReference>
<dbReference type="AlphaFoldDB" id="F8JYN0"/>
<dbReference type="KEGG" id="scy:SCATT_48840"/>
<sequence length="376" mass="40302">MELDFAAPLLDRPGPWATVCVATGRPAEDTAARRELAARAARDELEAHGADRETREAVHRALTTPAPGGSPAGRVVYATAGQVVLDVPLARAPATDLVDFSALPRLTPLVELAAREPTCLLARVDRTGADFWLRSGTGAHAAGEVSGERWPVHRTASADWSEHHFDRSVEETWERNATVVAEELSRLWRRCGADVVVLAGDPRIRHEVRMRLPGPVRAVTTESEHGSRAAGSGDRGRLDHDVDRVRHDRVREHTLDVLERYRAERAKATGAGPAAAAEGVPALVEAAREHRIAALLIDPDGSDVAREVWVGTDPDQVSDRRTDSAYLGAVRPAPARADDALLRSAAATGAEVLRVDGAEAPAGGLGALLRWAEPAR</sequence>
<evidence type="ECO:0000256" key="1">
    <source>
        <dbReference type="SAM" id="MobiDB-lite"/>
    </source>
</evidence>
<dbReference type="EMBL" id="CP003219">
    <property type="protein sequence ID" value="AEW97255.1"/>
    <property type="molecule type" value="Genomic_DNA"/>
</dbReference>
<accession>G8WXV4</accession>
<feature type="region of interest" description="Disordered" evidence="1">
    <location>
        <begin position="218"/>
        <end position="239"/>
    </location>
</feature>
<name>F8JYN0_STREN</name>
<gene>
    <name evidence="2" type="ordered locus">SCATT_48840</name>
</gene>
<dbReference type="Pfam" id="PF18844">
    <property type="entry name" value="baeRF_family2"/>
    <property type="match status" value="1"/>
</dbReference>
<dbReference type="InterPro" id="IPR042226">
    <property type="entry name" value="eFR1_2_sf"/>
</dbReference>
<dbReference type="InterPro" id="IPR040701">
    <property type="entry name" value="Bact_RF_family2"/>
</dbReference>
<protein>
    <recommendedName>
        <fullName evidence="4">Peptide chain release factor 1</fullName>
    </recommendedName>
</protein>
<evidence type="ECO:0008006" key="4">
    <source>
        <dbReference type="Google" id="ProtNLM"/>
    </source>
</evidence>
<dbReference type="PATRIC" id="fig|1003195.11.peg.6317"/>
<reference evidence="3" key="1">
    <citation type="submission" date="2011-12" db="EMBL/GenBank/DDBJ databases">
        <title>Complete genome sequence of Streptomyces cattleya strain DSM 46488.</title>
        <authorList>
            <person name="Ou H.-Y."/>
            <person name="Li P."/>
            <person name="Zhao C."/>
            <person name="O'Hagan D."/>
            <person name="Deng Z."/>
        </authorList>
    </citation>
    <scope>NUCLEOTIDE SEQUENCE [LARGE SCALE GENOMIC DNA]</scope>
    <source>
        <strain evidence="3">ATCC 35852 / DSM 46488 / JCM 4925 / NBRC 14057 / NRRL 8057</strain>
    </source>
</reference>
<dbReference type="KEGG" id="sct:SCAT_4888"/>
<dbReference type="RefSeq" id="WP_014145592.1">
    <property type="nucleotide sequence ID" value="NC_016111.1"/>
</dbReference>